<dbReference type="InterPro" id="IPR046348">
    <property type="entry name" value="SIS_dom_sf"/>
</dbReference>
<proteinExistence type="predicted"/>
<dbReference type="RefSeq" id="WP_132806915.1">
    <property type="nucleotide sequence ID" value="NZ_SMAK01000007.1"/>
</dbReference>
<keyword evidence="6" id="KW-1185">Reference proteome</keyword>
<evidence type="ECO:0000259" key="4">
    <source>
        <dbReference type="PROSITE" id="PS51071"/>
    </source>
</evidence>
<organism evidence="5 6">
    <name type="scientific">Tepidamorphus gemmatus</name>
    <dbReference type="NCBI Taxonomy" id="747076"/>
    <lineage>
        <taxon>Bacteria</taxon>
        <taxon>Pseudomonadati</taxon>
        <taxon>Pseudomonadota</taxon>
        <taxon>Alphaproteobacteria</taxon>
        <taxon>Hyphomicrobiales</taxon>
        <taxon>Tepidamorphaceae</taxon>
        <taxon>Tepidamorphus</taxon>
    </lineage>
</organism>
<evidence type="ECO:0000256" key="2">
    <source>
        <dbReference type="ARBA" id="ARBA00023125"/>
    </source>
</evidence>
<dbReference type="SUPFAM" id="SSF46689">
    <property type="entry name" value="Homeodomain-like"/>
    <property type="match status" value="1"/>
</dbReference>
<dbReference type="Proteomes" id="UP000295678">
    <property type="component" value="Unassembled WGS sequence"/>
</dbReference>
<evidence type="ECO:0000313" key="6">
    <source>
        <dbReference type="Proteomes" id="UP000295678"/>
    </source>
</evidence>
<dbReference type="PROSITE" id="PS51071">
    <property type="entry name" value="HTH_RPIR"/>
    <property type="match status" value="1"/>
</dbReference>
<dbReference type="GO" id="GO:0003700">
    <property type="term" value="F:DNA-binding transcription factor activity"/>
    <property type="evidence" value="ECO:0007669"/>
    <property type="project" value="InterPro"/>
</dbReference>
<dbReference type="PANTHER" id="PTHR30514:SF18">
    <property type="entry name" value="RPIR-FAMILY TRANSCRIPTIONAL REGULATOR"/>
    <property type="match status" value="1"/>
</dbReference>
<dbReference type="EMBL" id="SMAK01000007">
    <property type="protein sequence ID" value="TCT09196.1"/>
    <property type="molecule type" value="Genomic_DNA"/>
</dbReference>
<evidence type="ECO:0000313" key="5">
    <source>
        <dbReference type="EMBL" id="TCT09196.1"/>
    </source>
</evidence>
<reference evidence="5 6" key="1">
    <citation type="submission" date="2019-03" db="EMBL/GenBank/DDBJ databases">
        <title>Genomic Encyclopedia of Type Strains, Phase IV (KMG-IV): sequencing the most valuable type-strain genomes for metagenomic binning, comparative biology and taxonomic classification.</title>
        <authorList>
            <person name="Goeker M."/>
        </authorList>
    </citation>
    <scope>NUCLEOTIDE SEQUENCE [LARGE SCALE GENOMIC DNA]</scope>
    <source>
        <strain evidence="5 6">DSM 19345</strain>
    </source>
</reference>
<dbReference type="PANTHER" id="PTHR30514">
    <property type="entry name" value="GLUCOKINASE"/>
    <property type="match status" value="1"/>
</dbReference>
<name>A0A4R3M805_9HYPH</name>
<dbReference type="GO" id="GO:0003677">
    <property type="term" value="F:DNA binding"/>
    <property type="evidence" value="ECO:0007669"/>
    <property type="project" value="UniProtKB-KW"/>
</dbReference>
<keyword evidence="2" id="KW-0238">DNA-binding</keyword>
<dbReference type="InterPro" id="IPR001347">
    <property type="entry name" value="SIS_dom"/>
</dbReference>
<keyword evidence="1" id="KW-0805">Transcription regulation</keyword>
<keyword evidence="3" id="KW-0804">Transcription</keyword>
<dbReference type="Pfam" id="PF01380">
    <property type="entry name" value="SIS"/>
    <property type="match status" value="1"/>
</dbReference>
<comment type="caution">
    <text evidence="5">The sequence shown here is derived from an EMBL/GenBank/DDBJ whole genome shotgun (WGS) entry which is preliminary data.</text>
</comment>
<dbReference type="GO" id="GO:1901135">
    <property type="term" value="P:carbohydrate derivative metabolic process"/>
    <property type="evidence" value="ECO:0007669"/>
    <property type="project" value="InterPro"/>
</dbReference>
<dbReference type="AlphaFoldDB" id="A0A4R3M805"/>
<dbReference type="InterPro" id="IPR000281">
    <property type="entry name" value="HTH_RpiR"/>
</dbReference>
<dbReference type="Gene3D" id="3.40.50.10490">
    <property type="entry name" value="Glucose-6-phosphate isomerase like protein, domain 1"/>
    <property type="match status" value="1"/>
</dbReference>
<evidence type="ECO:0000256" key="3">
    <source>
        <dbReference type="ARBA" id="ARBA00023163"/>
    </source>
</evidence>
<feature type="domain" description="HTH rpiR-type" evidence="4">
    <location>
        <begin position="6"/>
        <end position="82"/>
    </location>
</feature>
<dbReference type="CDD" id="cd05013">
    <property type="entry name" value="SIS_RpiR"/>
    <property type="match status" value="1"/>
</dbReference>
<dbReference type="InterPro" id="IPR036388">
    <property type="entry name" value="WH-like_DNA-bd_sf"/>
</dbReference>
<dbReference type="OrthoDB" id="3574600at2"/>
<evidence type="ECO:0000256" key="1">
    <source>
        <dbReference type="ARBA" id="ARBA00023015"/>
    </source>
</evidence>
<gene>
    <name evidence="5" type="ORF">EDC22_10742</name>
</gene>
<dbReference type="GO" id="GO:0097367">
    <property type="term" value="F:carbohydrate derivative binding"/>
    <property type="evidence" value="ECO:0007669"/>
    <property type="project" value="InterPro"/>
</dbReference>
<protein>
    <submittedName>
        <fullName evidence="5">RpiR family transcriptional regulator</fullName>
    </submittedName>
</protein>
<dbReference type="Gene3D" id="1.10.10.10">
    <property type="entry name" value="Winged helix-like DNA-binding domain superfamily/Winged helix DNA-binding domain"/>
    <property type="match status" value="1"/>
</dbReference>
<dbReference type="InterPro" id="IPR009057">
    <property type="entry name" value="Homeodomain-like_sf"/>
</dbReference>
<sequence>MSETGLTIAEQVRERLQEFTATERKAAHVLLATYPLAGLEPVAEFAARAGVSAPTILRFVARIGFQSYPDFQKRLREELEAQLQSPLMKANFDGGASPAAAGGERPVDRFRDAVATNLMQTFAHLPPGEFEAVVELIADPKRRIHLIGGRFTDPIARYAAAHLRIVRPGVIHLAGQIENLRDQILDMRRNDVLVAFDMRRYQPDIVALTRLASGRGVRVVLITDQWLSPIARVAAHILSAHIAVPSNWDSNVAPLALVEAVLAAVTERLWASAKDRIAEIERLRPESS</sequence>
<dbReference type="Pfam" id="PF01418">
    <property type="entry name" value="HTH_6"/>
    <property type="match status" value="1"/>
</dbReference>
<dbReference type="SUPFAM" id="SSF53697">
    <property type="entry name" value="SIS domain"/>
    <property type="match status" value="1"/>
</dbReference>
<accession>A0A4R3M805</accession>
<dbReference type="InterPro" id="IPR047640">
    <property type="entry name" value="RpiR-like"/>
</dbReference>
<dbReference type="InterPro" id="IPR035472">
    <property type="entry name" value="RpiR-like_SIS"/>
</dbReference>